<dbReference type="Gene3D" id="1.10.10.10">
    <property type="entry name" value="Winged helix-like DNA-binding domain superfamily/Winged helix DNA-binding domain"/>
    <property type="match status" value="1"/>
</dbReference>
<dbReference type="EMBL" id="CP011253">
    <property type="protein sequence ID" value="AKC69458.1"/>
    <property type="molecule type" value="Genomic_DNA"/>
</dbReference>
<dbReference type="SUPFAM" id="SSF48008">
    <property type="entry name" value="GntR ligand-binding domain-like"/>
    <property type="match status" value="1"/>
</dbReference>
<evidence type="ECO:0000256" key="1">
    <source>
        <dbReference type="ARBA" id="ARBA00023015"/>
    </source>
</evidence>
<dbReference type="Pfam" id="PF07729">
    <property type="entry name" value="FCD"/>
    <property type="match status" value="1"/>
</dbReference>
<dbReference type="Pfam" id="PF00392">
    <property type="entry name" value="GntR"/>
    <property type="match status" value="1"/>
</dbReference>
<dbReference type="HOGENOM" id="CLU_017584_5_4_4"/>
<dbReference type="InterPro" id="IPR011711">
    <property type="entry name" value="GntR_C"/>
</dbReference>
<dbReference type="GO" id="GO:0003677">
    <property type="term" value="F:DNA binding"/>
    <property type="evidence" value="ECO:0007669"/>
    <property type="project" value="UniProtKB-KW"/>
</dbReference>
<dbReference type="PATRIC" id="fig|573737.6.peg.2478"/>
<dbReference type="PANTHER" id="PTHR43537">
    <property type="entry name" value="TRANSCRIPTIONAL REGULATOR, GNTR FAMILY"/>
    <property type="match status" value="1"/>
</dbReference>
<dbReference type="InterPro" id="IPR036388">
    <property type="entry name" value="WH-like_DNA-bd_sf"/>
</dbReference>
<evidence type="ECO:0000313" key="6">
    <source>
        <dbReference type="Proteomes" id="UP000035050"/>
    </source>
</evidence>
<dbReference type="InterPro" id="IPR008920">
    <property type="entry name" value="TF_FadR/GntR_C"/>
</dbReference>
<dbReference type="PRINTS" id="PR00035">
    <property type="entry name" value="HTHGNTR"/>
</dbReference>
<dbReference type="SMART" id="SM00345">
    <property type="entry name" value="HTH_GNTR"/>
    <property type="match status" value="1"/>
</dbReference>
<organism evidence="5 6">
    <name type="scientific">Pandoraea oxalativorans</name>
    <dbReference type="NCBI Taxonomy" id="573737"/>
    <lineage>
        <taxon>Bacteria</taxon>
        <taxon>Pseudomonadati</taxon>
        <taxon>Pseudomonadota</taxon>
        <taxon>Betaproteobacteria</taxon>
        <taxon>Burkholderiales</taxon>
        <taxon>Burkholderiaceae</taxon>
        <taxon>Pandoraea</taxon>
    </lineage>
</organism>
<keyword evidence="6" id="KW-1185">Reference proteome</keyword>
<dbReference type="InterPro" id="IPR036390">
    <property type="entry name" value="WH_DNA-bd_sf"/>
</dbReference>
<dbReference type="GO" id="GO:0003700">
    <property type="term" value="F:DNA-binding transcription factor activity"/>
    <property type="evidence" value="ECO:0007669"/>
    <property type="project" value="InterPro"/>
</dbReference>
<gene>
    <name evidence="5" type="ORF">MB84_08145</name>
</gene>
<dbReference type="PROSITE" id="PS50949">
    <property type="entry name" value="HTH_GNTR"/>
    <property type="match status" value="1"/>
</dbReference>
<dbReference type="AlphaFoldDB" id="A0A0E3U6F4"/>
<proteinExistence type="predicted"/>
<protein>
    <submittedName>
        <fullName evidence="5">GntR family transcriptional regulator</fullName>
    </submittedName>
</protein>
<evidence type="ECO:0000259" key="4">
    <source>
        <dbReference type="PROSITE" id="PS50949"/>
    </source>
</evidence>
<sequence length="221" mass="25498">MSTIELKDTDVPAQVANEIRKLINQGVLSPRVQLRQSELADRFGISRVPVREALNLLSATGVVVHDPNRGFFVATLSSDEARQLYRYRYLVERELFESIEWPNREQTRELKAMLKLLDGYLEDHRRAEWIDQYYAFYAFLFDLSPQKIIRREALRLIQLTDRYRALATESGRPGERLKAHLEHALLDAIATKDREQLLAVYQAEREGIMAAMIAVLAGRGL</sequence>
<dbReference type="SUPFAM" id="SSF46785">
    <property type="entry name" value="Winged helix' DNA-binding domain"/>
    <property type="match status" value="1"/>
</dbReference>
<evidence type="ECO:0000256" key="2">
    <source>
        <dbReference type="ARBA" id="ARBA00023125"/>
    </source>
</evidence>
<reference evidence="5" key="1">
    <citation type="submission" date="2016-06" db="EMBL/GenBank/DDBJ databases">
        <title>Pandoraea oxalativorans DSM 23570 Genome Sequencing.</title>
        <authorList>
            <person name="Ee R."/>
            <person name="Lim Y.-L."/>
            <person name="Yong D."/>
            <person name="Yin W.-F."/>
            <person name="Chan K.-G."/>
        </authorList>
    </citation>
    <scope>NUCLEOTIDE SEQUENCE</scope>
    <source>
        <strain evidence="5">DSM 23570</strain>
    </source>
</reference>
<dbReference type="InterPro" id="IPR000524">
    <property type="entry name" value="Tscrpt_reg_HTH_GntR"/>
</dbReference>
<dbReference type="Gene3D" id="1.20.120.530">
    <property type="entry name" value="GntR ligand-binding domain-like"/>
    <property type="match status" value="1"/>
</dbReference>
<dbReference type="RefSeq" id="WP_046290777.1">
    <property type="nucleotide sequence ID" value="NZ_CP011253.3"/>
</dbReference>
<keyword evidence="1" id="KW-0805">Transcription regulation</keyword>
<dbReference type="Proteomes" id="UP000035050">
    <property type="component" value="Chromosome"/>
</dbReference>
<evidence type="ECO:0000256" key="3">
    <source>
        <dbReference type="ARBA" id="ARBA00023163"/>
    </source>
</evidence>
<keyword evidence="3" id="KW-0804">Transcription</keyword>
<dbReference type="CDD" id="cd07377">
    <property type="entry name" value="WHTH_GntR"/>
    <property type="match status" value="1"/>
</dbReference>
<dbReference type="OrthoDB" id="9799812at2"/>
<evidence type="ECO:0000313" key="5">
    <source>
        <dbReference type="EMBL" id="AKC69458.1"/>
    </source>
</evidence>
<dbReference type="KEGG" id="pox:MB84_08145"/>
<name>A0A0E3U6F4_9BURK</name>
<feature type="domain" description="HTH gntR-type" evidence="4">
    <location>
        <begin position="9"/>
        <end position="76"/>
    </location>
</feature>
<dbReference type="PANTHER" id="PTHR43537:SF5">
    <property type="entry name" value="UXU OPERON TRANSCRIPTIONAL REGULATOR"/>
    <property type="match status" value="1"/>
</dbReference>
<accession>A0A0E3U6F4</accession>
<keyword evidence="2" id="KW-0238">DNA-binding</keyword>